<dbReference type="PANTHER" id="PTHR22605">
    <property type="entry name" value="RZ-TYPE DOMAIN-CONTAINING PROTEIN"/>
    <property type="match status" value="1"/>
</dbReference>
<feature type="non-terminal residue" evidence="2">
    <location>
        <position position="1"/>
    </location>
</feature>
<name>X6L7B9_RETFI</name>
<dbReference type="SUPFAM" id="SSF52540">
    <property type="entry name" value="P-loop containing nucleoside triphosphate hydrolases"/>
    <property type="match status" value="1"/>
</dbReference>
<dbReference type="AlphaFoldDB" id="X6L7B9"/>
<evidence type="ECO:0000259" key="1">
    <source>
        <dbReference type="Pfam" id="PF00004"/>
    </source>
</evidence>
<dbReference type="Gene3D" id="3.40.50.300">
    <property type="entry name" value="P-loop containing nucleotide triphosphate hydrolases"/>
    <property type="match status" value="1"/>
</dbReference>
<keyword evidence="3" id="KW-1185">Reference proteome</keyword>
<dbReference type="EMBL" id="ASPP01050577">
    <property type="protein sequence ID" value="ETN97178.1"/>
    <property type="molecule type" value="Genomic_DNA"/>
</dbReference>
<dbReference type="GO" id="GO:0016887">
    <property type="term" value="F:ATP hydrolysis activity"/>
    <property type="evidence" value="ECO:0007669"/>
    <property type="project" value="InterPro"/>
</dbReference>
<dbReference type="InterPro" id="IPR031248">
    <property type="entry name" value="RNF213"/>
</dbReference>
<dbReference type="PANTHER" id="PTHR22605:SF1">
    <property type="entry name" value="RZ-TYPE DOMAIN-CONTAINING PROTEIN"/>
    <property type="match status" value="1"/>
</dbReference>
<organism evidence="2 3">
    <name type="scientific">Reticulomyxa filosa</name>
    <dbReference type="NCBI Taxonomy" id="46433"/>
    <lineage>
        <taxon>Eukaryota</taxon>
        <taxon>Sar</taxon>
        <taxon>Rhizaria</taxon>
        <taxon>Retaria</taxon>
        <taxon>Foraminifera</taxon>
        <taxon>Monothalamids</taxon>
        <taxon>Reticulomyxidae</taxon>
        <taxon>Reticulomyxa</taxon>
    </lineage>
</organism>
<dbReference type="GO" id="GO:0004842">
    <property type="term" value="F:ubiquitin-protein transferase activity"/>
    <property type="evidence" value="ECO:0007669"/>
    <property type="project" value="InterPro"/>
</dbReference>
<dbReference type="CDD" id="cd00009">
    <property type="entry name" value="AAA"/>
    <property type="match status" value="1"/>
</dbReference>
<dbReference type="OrthoDB" id="313566at2759"/>
<dbReference type="InterPro" id="IPR003959">
    <property type="entry name" value="ATPase_AAA_core"/>
</dbReference>
<evidence type="ECO:0000313" key="2">
    <source>
        <dbReference type="EMBL" id="ETN97178.1"/>
    </source>
</evidence>
<comment type="caution">
    <text evidence="2">The sequence shown here is derived from an EMBL/GenBank/DDBJ whole genome shotgun (WGS) entry which is preliminary data.</text>
</comment>
<proteinExistence type="predicted"/>
<dbReference type="GO" id="GO:0005524">
    <property type="term" value="F:ATP binding"/>
    <property type="evidence" value="ECO:0007669"/>
    <property type="project" value="InterPro"/>
</dbReference>
<dbReference type="Pfam" id="PF00004">
    <property type="entry name" value="AAA"/>
    <property type="match status" value="1"/>
</dbReference>
<dbReference type="Proteomes" id="UP000023152">
    <property type="component" value="Unassembled WGS sequence"/>
</dbReference>
<protein>
    <recommendedName>
        <fullName evidence="1">ATPase AAA-type core domain-containing protein</fullName>
    </recommendedName>
</protein>
<feature type="domain" description="ATPase AAA-type core" evidence="1">
    <location>
        <begin position="270"/>
        <end position="338"/>
    </location>
</feature>
<gene>
    <name evidence="2" type="ORF">RFI_40353</name>
</gene>
<accession>X6L7B9</accession>
<sequence>QSEKRQQDIDPDTMPDLEKGKMRRFMEKHFNEIANSSPAHQRSFFKYLYQQFLPLVQSKFLKKKFLEADKKSMWWKHEITKSVIKVATISCCCQYNHIKLNEEKEQKIEGTGREEFYLCEKWHNSKDYYFLVNQDRESISVLISDIKNVNQRQLDEFKKLEFYLFEWQQDLRERELILQVLHIFELKIKESESQTEKEKRLRLLLRILGVPDQGTMKEYEEKKVETTESLHDQIVNKLCNDKEWSNYVLTFDNILKMIAVFMKIRTNTPVILMGETGCGKTSLIKFLGHVVNVQLIAVDVHAGFGRHEICEKMDDCNGRLSKDNETEIWIFLDEVNTSPDIGWFKELICDRRLDGVKINDQIKIIAACNPYRLRKAQTSDITNKNDPLSKWMYRVVPLCETMKEYVWPFGQLSELDEKQYIQAMTKQIKCKFDKNTVVYKKIQQWEFKIAEDIAASHCLLRKHLANEFIVSLRDVSRCLNFFHCDKKYSWAGRALNIALGLCYYLRLDERGRTMYNNLMHQRSNRPFSELLDTEIRNLSRSFEIPARVALHKNLKENLFILFFCVATSTPMILIGKPGTSKTLSLQILLDTLSHRNIKQFRQKLKDNKFHFN</sequence>
<reference evidence="2 3" key="1">
    <citation type="journal article" date="2013" name="Curr. Biol.">
        <title>The Genome of the Foraminiferan Reticulomyxa filosa.</title>
        <authorList>
            <person name="Glockner G."/>
            <person name="Hulsmann N."/>
            <person name="Schleicher M."/>
            <person name="Noegel A.A."/>
            <person name="Eichinger L."/>
            <person name="Gallinger C."/>
            <person name="Pawlowski J."/>
            <person name="Sierra R."/>
            <person name="Euteneuer U."/>
            <person name="Pillet L."/>
            <person name="Moustafa A."/>
            <person name="Platzer M."/>
            <person name="Groth M."/>
            <person name="Szafranski K."/>
            <person name="Schliwa M."/>
        </authorList>
    </citation>
    <scope>NUCLEOTIDE SEQUENCE [LARGE SCALE GENOMIC DNA]</scope>
</reference>
<dbReference type="InterPro" id="IPR027417">
    <property type="entry name" value="P-loop_NTPase"/>
</dbReference>
<evidence type="ECO:0000313" key="3">
    <source>
        <dbReference type="Proteomes" id="UP000023152"/>
    </source>
</evidence>
<feature type="non-terminal residue" evidence="2">
    <location>
        <position position="612"/>
    </location>
</feature>